<dbReference type="RefSeq" id="XP_010418724.1">
    <property type="nucleotide sequence ID" value="XM_010420422.1"/>
</dbReference>
<evidence type="ECO:0000313" key="3">
    <source>
        <dbReference type="Proteomes" id="UP000694864"/>
    </source>
</evidence>
<dbReference type="InterPro" id="IPR011990">
    <property type="entry name" value="TPR-like_helical_dom_sf"/>
</dbReference>
<dbReference type="Pfam" id="PF01535">
    <property type="entry name" value="PPR"/>
    <property type="match status" value="6"/>
</dbReference>
<reference evidence="4" key="2">
    <citation type="submission" date="2025-08" db="UniProtKB">
        <authorList>
            <consortium name="RefSeq"/>
        </authorList>
    </citation>
    <scope>IDENTIFICATION</scope>
    <source>
        <tissue evidence="4">Leaf</tissue>
    </source>
</reference>
<dbReference type="Gene3D" id="1.25.40.10">
    <property type="entry name" value="Tetratricopeptide repeat domain"/>
    <property type="match status" value="3"/>
</dbReference>
<evidence type="ECO:0000256" key="2">
    <source>
        <dbReference type="SAM" id="MobiDB-lite"/>
    </source>
</evidence>
<evidence type="ECO:0000256" key="1">
    <source>
        <dbReference type="ARBA" id="ARBA00022737"/>
    </source>
</evidence>
<dbReference type="PANTHER" id="PTHR47937">
    <property type="entry name" value="PLASTID TRANSCRIPTIONALLY ACTIVE CHROMOSOME 2-LIKE PROTEIN"/>
    <property type="match status" value="1"/>
</dbReference>
<feature type="region of interest" description="Disordered" evidence="2">
    <location>
        <begin position="1"/>
        <end position="26"/>
    </location>
</feature>
<dbReference type="InterPro" id="IPR052308">
    <property type="entry name" value="PPR_domain-containing"/>
</dbReference>
<proteinExistence type="predicted"/>
<feature type="compositionally biased region" description="Polar residues" evidence="2">
    <location>
        <begin position="1"/>
        <end position="10"/>
    </location>
</feature>
<keyword evidence="3" id="KW-1185">Reference proteome</keyword>
<sequence>MSTLSYLNRASSIPSSPPPMSKFESDPSSIHRRVTMLIKLSNLDAAAEHARLAILTRGELKVKVTANTCCVAIIDALCSAGRYSEAYELFHFFAAKSNSDIICCDPIINAFCDQGKLDEALELYHHSGGGLLIGSRTQLALAQGLVNAGRIDEAMDLFYCVNRSLYDIFIRGFLDMGNHQKANQLFQELKLSGDLDAVLQVRATFIDHWFKQGMDEKAMKHYIMLSKEEFSQGRIHVTAGNTLLKVLLRYGKKTEAWSLFSQMLEQSRFRGLEGYCNARKFDSESCNIMVNECFKLGHVSQAINIFHKIVGTISDPQLCYRNMITRFCEHGMLSDAERFFADMCSENYLVPDVPTYRTMMDAYVKELRISDARKTVNQTLDACLTYISKQVV</sequence>
<dbReference type="Proteomes" id="UP000694864">
    <property type="component" value="Chromosome 7"/>
</dbReference>
<protein>
    <submittedName>
        <fullName evidence="4">Pentatricopeptide repeat-containing protein At1g10270-like</fullName>
    </submittedName>
</protein>
<dbReference type="PANTHER" id="PTHR47937:SF7">
    <property type="entry name" value="EXPORTIN-2 CENTRAL DOMAIN-CONTAINING PROTEIN"/>
    <property type="match status" value="1"/>
</dbReference>
<evidence type="ECO:0000313" key="4">
    <source>
        <dbReference type="RefSeq" id="XP_010418724.1"/>
    </source>
</evidence>
<name>A0ABM0T061_CAMSA</name>
<accession>A0ABM0T061</accession>
<dbReference type="Pfam" id="PF13041">
    <property type="entry name" value="PPR_2"/>
    <property type="match status" value="1"/>
</dbReference>
<dbReference type="NCBIfam" id="TIGR00756">
    <property type="entry name" value="PPR"/>
    <property type="match status" value="3"/>
</dbReference>
<gene>
    <name evidence="4" type="primary">LOC104704309</name>
</gene>
<organism evidence="3 4">
    <name type="scientific">Camelina sativa</name>
    <name type="common">False flax</name>
    <name type="synonym">Myagrum sativum</name>
    <dbReference type="NCBI Taxonomy" id="90675"/>
    <lineage>
        <taxon>Eukaryota</taxon>
        <taxon>Viridiplantae</taxon>
        <taxon>Streptophyta</taxon>
        <taxon>Embryophyta</taxon>
        <taxon>Tracheophyta</taxon>
        <taxon>Spermatophyta</taxon>
        <taxon>Magnoliopsida</taxon>
        <taxon>eudicotyledons</taxon>
        <taxon>Gunneridae</taxon>
        <taxon>Pentapetalae</taxon>
        <taxon>rosids</taxon>
        <taxon>malvids</taxon>
        <taxon>Brassicales</taxon>
        <taxon>Brassicaceae</taxon>
        <taxon>Camelineae</taxon>
        <taxon>Camelina</taxon>
    </lineage>
</organism>
<dbReference type="SUPFAM" id="SSF81901">
    <property type="entry name" value="HCP-like"/>
    <property type="match status" value="1"/>
</dbReference>
<dbReference type="GeneID" id="104704309"/>
<dbReference type="InterPro" id="IPR002885">
    <property type="entry name" value="PPR_rpt"/>
</dbReference>
<keyword evidence="1" id="KW-0677">Repeat</keyword>
<reference evidence="3" key="1">
    <citation type="journal article" date="2014" name="Nat. Commun.">
        <title>The emerging biofuel crop Camelina sativa retains a highly undifferentiated hexaploid genome structure.</title>
        <authorList>
            <person name="Kagale S."/>
            <person name="Koh C."/>
            <person name="Nixon J."/>
            <person name="Bollina V."/>
            <person name="Clarke W.E."/>
            <person name="Tuteja R."/>
            <person name="Spillane C."/>
            <person name="Robinson S.J."/>
            <person name="Links M.G."/>
            <person name="Clarke C."/>
            <person name="Higgins E.E."/>
            <person name="Huebert T."/>
            <person name="Sharpe A.G."/>
            <person name="Parkin I.A."/>
        </authorList>
    </citation>
    <scope>NUCLEOTIDE SEQUENCE [LARGE SCALE GENOMIC DNA]</scope>
    <source>
        <strain evidence="3">cv. DH55</strain>
    </source>
</reference>